<organism evidence="4">
    <name type="scientific">Wolinella succinogenes (strain ATCC 29543 / DSM 1740 / CCUG 13145 / JCM 31913 / LMG 7466 / NCTC 11488 / FDC 602W)</name>
    <name type="common">Vibrio succinogenes</name>
    <dbReference type="NCBI Taxonomy" id="273121"/>
    <lineage>
        <taxon>Bacteria</taxon>
        <taxon>Pseudomonadati</taxon>
        <taxon>Campylobacterota</taxon>
        <taxon>Epsilonproteobacteria</taxon>
        <taxon>Campylobacterales</taxon>
        <taxon>Helicobacteraceae</taxon>
        <taxon>Wolinella</taxon>
    </lineage>
</organism>
<dbReference type="AlphaFoldDB" id="Q7MSU0"/>
<sequence>MKVTVGYGKEEKIHLEIADSQLIGVYEPNSVEKIDYAKAIDEALAKPLGKDSFDHFINTSERIVFIVNDGTRPTPTRKVLAQIYPKIKNRDIFFIIATGCHRAPTQEEYHFIFGKEIYEDLARQNRIWSHDSRKDEMVYLGKSTNGTEMYLNKIVANAKKVCAIGSVEPHYFAGYTGGRKAFLPGVAAYETIQQNHLLALHENAQALSLQGNPVHEDMMDAMQVLKEIDVFAIMTVLDSDHDICAVRAGDLSDSFYAGIDKADEVFCVNIPKKADIVISVAPYPMDIDLYQSQKALDNGKLALNEGGILIMVAKCRTGIGEEGFFKLMSSANSAQAVLDKIKQEYRLGYHKAAKMAEINLWAESWAVSDLSDEQMRAVHLKPYHDLHQALKEAIAQKGPEASVIVLPFGSITVPKVVS</sequence>
<dbReference type="EMBL" id="BX571657">
    <property type="protein sequence ID" value="CAE09303.1"/>
    <property type="molecule type" value="Genomic_DNA"/>
</dbReference>
<dbReference type="DNASU" id="2553804"/>
<dbReference type="InterPro" id="IPR043166">
    <property type="entry name" value="LarA-like_C"/>
</dbReference>
<dbReference type="InterPro" id="IPR018657">
    <property type="entry name" value="LarA-like_N"/>
</dbReference>
<dbReference type="KEGG" id="wsu:WS0140"/>
<feature type="domain" description="LarA-like N-terminal" evidence="1">
    <location>
        <begin position="7"/>
        <end position="205"/>
    </location>
</feature>
<protein>
    <submittedName>
        <fullName evidence="3">Uncharacterized protein</fullName>
    </submittedName>
</protein>
<dbReference type="Proteomes" id="UP000000422">
    <property type="component" value="Chromosome"/>
</dbReference>
<evidence type="ECO:0000259" key="1">
    <source>
        <dbReference type="Pfam" id="PF09861"/>
    </source>
</evidence>
<dbReference type="PANTHER" id="PTHR33171">
    <property type="entry name" value="LAR_N DOMAIN-CONTAINING PROTEIN"/>
    <property type="match status" value="1"/>
</dbReference>
<accession>Q7MSU0</accession>
<keyword evidence="4" id="KW-1185">Reference proteome</keyword>
<dbReference type="Pfam" id="PF09861">
    <property type="entry name" value="Lar_N"/>
    <property type="match status" value="1"/>
</dbReference>
<dbReference type="GO" id="GO:0050043">
    <property type="term" value="F:lactate racemase activity"/>
    <property type="evidence" value="ECO:0007669"/>
    <property type="project" value="InterPro"/>
</dbReference>
<dbReference type="STRING" id="273121.WS0140"/>
<reference evidence="3 4" key="1">
    <citation type="journal article" date="2003" name="Proc. Natl. Acad. Sci. U.S.A.">
        <title>Complete genome sequence and analysis of Wolinella succinogenes.</title>
        <authorList>
            <person name="Baar C."/>
            <person name="Eppinger M."/>
            <person name="Raddatz G."/>
            <person name="Simon JM."/>
            <person name="Lanz C."/>
            <person name="Klimmek O."/>
            <person name="Nandakumar R."/>
            <person name="Gross R."/>
            <person name="Rosinus A."/>
            <person name="Keller H."/>
            <person name="Jagtap P."/>
            <person name="Linke B."/>
            <person name="Meyer F."/>
            <person name="Lederer H."/>
            <person name="Schuster S.C."/>
        </authorList>
    </citation>
    <scope>NUCLEOTIDE SEQUENCE [LARGE SCALE GENOMIC DNA]</scope>
    <source>
        <strain evidence="4">ATCC 29543 / DSM 1740 / CCUG 13145 / JCM 31913 / LMG 7466 / NCTC 11488 / FDC 602W</strain>
    </source>
</reference>
<dbReference type="Gene3D" id="3.90.226.30">
    <property type="match status" value="1"/>
</dbReference>
<dbReference type="Pfam" id="PF21113">
    <property type="entry name" value="LarA_C"/>
    <property type="match status" value="1"/>
</dbReference>
<evidence type="ECO:0000313" key="3">
    <source>
        <dbReference type="EMBL" id="CAE09303.1"/>
    </source>
</evidence>
<name>Q7MSU0_WOLSU</name>
<evidence type="ECO:0000259" key="2">
    <source>
        <dbReference type="Pfam" id="PF21113"/>
    </source>
</evidence>
<dbReference type="eggNOG" id="COG3875">
    <property type="taxonomic scope" value="Bacteria"/>
</dbReference>
<dbReference type="Gene3D" id="3.40.50.11440">
    <property type="match status" value="1"/>
</dbReference>
<evidence type="ECO:0000313" key="4">
    <source>
        <dbReference type="Proteomes" id="UP000000422"/>
    </source>
</evidence>
<dbReference type="NCBIfam" id="NF033504">
    <property type="entry name" value="Ni_dep_LarA"/>
    <property type="match status" value="1"/>
</dbReference>
<proteinExistence type="predicted"/>
<dbReference type="PANTHER" id="PTHR33171:SF17">
    <property type="entry name" value="LARA-LIKE N-TERMINAL DOMAIN-CONTAINING PROTEIN"/>
    <property type="match status" value="1"/>
</dbReference>
<gene>
    <name evidence="3" type="ordered locus">WS0140</name>
</gene>
<feature type="domain" description="Lactate racemase C-terminal" evidence="2">
    <location>
        <begin position="272"/>
        <end position="409"/>
    </location>
</feature>
<dbReference type="InterPro" id="IPR047926">
    <property type="entry name" value="Ni_dep_LarA"/>
</dbReference>
<dbReference type="HOGENOM" id="CLU_050189_0_0_7"/>
<dbReference type="InterPro" id="IPR048068">
    <property type="entry name" value="LarA-like"/>
</dbReference>
<dbReference type="RefSeq" id="WP_011138103.1">
    <property type="nucleotide sequence ID" value="NC_005090.1"/>
</dbReference>
<dbReference type="InterPro" id="IPR048520">
    <property type="entry name" value="LarA_C"/>
</dbReference>